<feature type="signal peptide" evidence="1">
    <location>
        <begin position="1"/>
        <end position="21"/>
    </location>
</feature>
<name>A0A558BVW3_9BACT</name>
<dbReference type="Proteomes" id="UP000317624">
    <property type="component" value="Unassembled WGS sequence"/>
</dbReference>
<dbReference type="AlphaFoldDB" id="A0A558BVW3"/>
<comment type="caution">
    <text evidence="2">The sequence shown here is derived from an EMBL/GenBank/DDBJ whole genome shotgun (WGS) entry which is preliminary data.</text>
</comment>
<dbReference type="RefSeq" id="WP_144848970.1">
    <property type="nucleotide sequence ID" value="NZ_VMRJ01000003.1"/>
</dbReference>
<feature type="chain" id="PRO_5021964099" evidence="1">
    <location>
        <begin position="22"/>
        <end position="109"/>
    </location>
</feature>
<keyword evidence="3" id="KW-1185">Reference proteome</keyword>
<reference evidence="2 3" key="1">
    <citation type="submission" date="2019-07" db="EMBL/GenBank/DDBJ databases">
        <title>Hymenobacter sp. straun FUR1 Genome sequencing and assembly.</title>
        <authorList>
            <person name="Chhetri G."/>
        </authorList>
    </citation>
    <scope>NUCLEOTIDE SEQUENCE [LARGE SCALE GENOMIC DNA]</scope>
    <source>
        <strain evidence="2 3">Fur1</strain>
    </source>
</reference>
<evidence type="ECO:0000313" key="2">
    <source>
        <dbReference type="EMBL" id="TVT40665.1"/>
    </source>
</evidence>
<sequence length="109" mass="11818">MKTLLLLGACLIALASQPVMAQTGGTDLVVVRVYESSRSLHFSIARGQQQLEEVEIKLNKEVKAALSYHTALSKYYAQGYVVQAVIPGLNSSTNWTESTLILGKPALKP</sequence>
<evidence type="ECO:0000313" key="3">
    <source>
        <dbReference type="Proteomes" id="UP000317624"/>
    </source>
</evidence>
<protein>
    <submittedName>
        <fullName evidence="2">Uncharacterized protein</fullName>
    </submittedName>
</protein>
<dbReference type="OrthoDB" id="883283at2"/>
<dbReference type="EMBL" id="VMRJ01000003">
    <property type="protein sequence ID" value="TVT40665.1"/>
    <property type="molecule type" value="Genomic_DNA"/>
</dbReference>
<evidence type="ECO:0000256" key="1">
    <source>
        <dbReference type="SAM" id="SignalP"/>
    </source>
</evidence>
<accession>A0A558BVW3</accession>
<organism evidence="2 3">
    <name type="scientific">Hymenobacter setariae</name>
    <dbReference type="NCBI Taxonomy" id="2594794"/>
    <lineage>
        <taxon>Bacteria</taxon>
        <taxon>Pseudomonadati</taxon>
        <taxon>Bacteroidota</taxon>
        <taxon>Cytophagia</taxon>
        <taxon>Cytophagales</taxon>
        <taxon>Hymenobacteraceae</taxon>
        <taxon>Hymenobacter</taxon>
    </lineage>
</organism>
<keyword evidence="1" id="KW-0732">Signal</keyword>
<proteinExistence type="predicted"/>
<gene>
    <name evidence="2" type="ORF">FNT36_14450</name>
</gene>